<reference evidence="3" key="1">
    <citation type="submission" date="2024-07" db="EMBL/GenBank/DDBJ databases">
        <authorList>
            <person name="Yu S.T."/>
        </authorList>
    </citation>
    <scope>NUCLEOTIDE SEQUENCE</scope>
    <source>
        <strain evidence="3">R28</strain>
    </source>
</reference>
<organism evidence="3">
    <name type="scientific">Streptomyces sp. R28</name>
    <dbReference type="NCBI Taxonomy" id="3238628"/>
    <lineage>
        <taxon>Bacteria</taxon>
        <taxon>Bacillati</taxon>
        <taxon>Actinomycetota</taxon>
        <taxon>Actinomycetes</taxon>
        <taxon>Kitasatosporales</taxon>
        <taxon>Streptomycetaceae</taxon>
        <taxon>Streptomyces</taxon>
    </lineage>
</organism>
<dbReference type="AlphaFoldDB" id="A0AB39Q5C1"/>
<gene>
    <name evidence="3" type="ORF">AB5J49_34965</name>
</gene>
<evidence type="ECO:0000313" key="3">
    <source>
        <dbReference type="EMBL" id="XDQ38140.1"/>
    </source>
</evidence>
<keyword evidence="2" id="KW-0732">Signal</keyword>
<dbReference type="EMBL" id="CP163439">
    <property type="protein sequence ID" value="XDQ38140.1"/>
    <property type="molecule type" value="Genomic_DNA"/>
</dbReference>
<sequence length="216" mass="23154">MHHSTLHAAVVASTATLALLVPAGGTASATQTETSAPQSTKAVSTPHRIDRPGSISGEAASAAPRARVCLVIDPSFAGVGHVGWMVQDTARNRWVGGATEDGRRAQPGATPDRAAGGSWSARGTYRAIIDTFKSKRGGYAKMRCRYSRHGDANNAVKVFNLSTYRAYSLTTDNCLTRSVGAFKAYSTEFSHLPSGKYTRPNDYYDNDLRGWTTVRL</sequence>
<evidence type="ECO:0000256" key="1">
    <source>
        <dbReference type="SAM" id="MobiDB-lite"/>
    </source>
</evidence>
<name>A0AB39Q5C1_9ACTN</name>
<evidence type="ECO:0008006" key="4">
    <source>
        <dbReference type="Google" id="ProtNLM"/>
    </source>
</evidence>
<feature type="signal peptide" evidence="2">
    <location>
        <begin position="1"/>
        <end position="23"/>
    </location>
</feature>
<accession>A0AB39Q5C1</accession>
<feature type="region of interest" description="Disordered" evidence="1">
    <location>
        <begin position="29"/>
        <end position="58"/>
    </location>
</feature>
<proteinExistence type="predicted"/>
<feature type="compositionally biased region" description="Polar residues" evidence="1">
    <location>
        <begin position="29"/>
        <end position="43"/>
    </location>
</feature>
<protein>
    <recommendedName>
        <fullName evidence="4">Tat pathway signal protein</fullName>
    </recommendedName>
</protein>
<dbReference type="RefSeq" id="WP_369172846.1">
    <property type="nucleotide sequence ID" value="NZ_CP163439.1"/>
</dbReference>
<feature type="region of interest" description="Disordered" evidence="1">
    <location>
        <begin position="98"/>
        <end position="118"/>
    </location>
</feature>
<feature type="chain" id="PRO_5044208250" description="Tat pathway signal protein" evidence="2">
    <location>
        <begin position="24"/>
        <end position="216"/>
    </location>
</feature>
<evidence type="ECO:0000256" key="2">
    <source>
        <dbReference type="SAM" id="SignalP"/>
    </source>
</evidence>